<feature type="region of interest" description="Disordered" evidence="6">
    <location>
        <begin position="502"/>
        <end position="543"/>
    </location>
</feature>
<evidence type="ECO:0000256" key="4">
    <source>
        <dbReference type="PIRSR" id="PIRSR623088-3"/>
    </source>
</evidence>
<keyword evidence="1 4" id="KW-0479">Metal-binding</keyword>
<feature type="compositionally biased region" description="Pro residues" evidence="6">
    <location>
        <begin position="526"/>
        <end position="535"/>
    </location>
</feature>
<evidence type="ECO:0000313" key="8">
    <source>
        <dbReference type="EMBL" id="ORX53478.1"/>
    </source>
</evidence>
<accession>A0A1X2GGL3</accession>
<reference evidence="8 9" key="1">
    <citation type="submission" date="2016-07" db="EMBL/GenBank/DDBJ databases">
        <title>Pervasive Adenine N6-methylation of Active Genes in Fungi.</title>
        <authorList>
            <consortium name="DOE Joint Genome Institute"/>
            <person name="Mondo S.J."/>
            <person name="Dannebaum R.O."/>
            <person name="Kuo R.C."/>
            <person name="Labutti K."/>
            <person name="Haridas S."/>
            <person name="Kuo A."/>
            <person name="Salamov A."/>
            <person name="Ahrendt S.R."/>
            <person name="Lipzen A."/>
            <person name="Sullivan W."/>
            <person name="Andreopoulos W.B."/>
            <person name="Clum A."/>
            <person name="Lindquist E."/>
            <person name="Daum C."/>
            <person name="Ramamoorthy G.K."/>
            <person name="Gryganskyi A."/>
            <person name="Culley D."/>
            <person name="Magnuson J.K."/>
            <person name="James T.Y."/>
            <person name="O'Malley M.A."/>
            <person name="Stajich J.E."/>
            <person name="Spatafora J.W."/>
            <person name="Visel A."/>
            <person name="Grigoriev I.V."/>
        </authorList>
    </citation>
    <scope>NUCLEOTIDE SEQUENCE [LARGE SCALE GENOMIC DNA]</scope>
    <source>
        <strain evidence="8 9">NRRL 3301</strain>
    </source>
</reference>
<dbReference type="PROSITE" id="PS51845">
    <property type="entry name" value="PDEASE_I_2"/>
    <property type="match status" value="1"/>
</dbReference>
<dbReference type="InterPro" id="IPR036971">
    <property type="entry name" value="PDEase_catalytic_dom_sf"/>
</dbReference>
<feature type="region of interest" description="Disordered" evidence="6">
    <location>
        <begin position="296"/>
        <end position="357"/>
    </location>
</feature>
<feature type="active site" description="Proton donor" evidence="3">
    <location>
        <position position="88"/>
    </location>
</feature>
<feature type="region of interest" description="Disordered" evidence="6">
    <location>
        <begin position="369"/>
        <end position="388"/>
    </location>
</feature>
<evidence type="ECO:0000313" key="9">
    <source>
        <dbReference type="Proteomes" id="UP000242146"/>
    </source>
</evidence>
<sequence>MLILRHNTLPPDDLFLIERMLLKARQDDEDSLKLNFTLSDKRRADIYGRVLQCFARLNLFEALGGISESNLLDFIIDVDKGYYPNAYHSFLHAVDVTFVLYYMIQDYGILDYLSSTDIALLLIAGLCHDIGHPGLNNNYQVNTQSEIACKYNNRSVLESHSCSIMIDLVNKHQLLRYFETEAVPCDLTFEQATMHLIQLVLATDMIFHYELQENMTTLLDIIQPPDQLPATTSPSSNPAARLRNVFSDLGKDSPLLYFLREQQKAQQQHHCSTSTSPLSDHHLHLANFSVVTTQPSSSAPAALRTSPKLTGPHLQHQASSSTRARPLSSISPASAHTLPPLPTTTTTTSSSSSSTSKLVFPIPVPNAATSSDDPCWKKQKTAHVSPPPASPLLLSQQHRLYLCQIILHAADISNPLRPWPLCYTWSERVCIEFFHQGDMERAQGLPLSPNMDRQKTNQLNVGLQFSDFVVSPFFEIFAALFPGADEMVKLLKSNRREWLKKLKQQASIRRPRPTPSKESLSADDTNPPPPPPPPSLMADDQQTDIDDGDMEEEEEEDDDIGDYGCIPAPLVPTGTHILNPTGRRVSVAAGMAVIPDGLEKRTIGTGPRRRVYWGVRSASYADILEPSYRRRGSKITLDELDKSRRKSEQATTITGSPLNTSPTSTTHPPL</sequence>
<evidence type="ECO:0000256" key="1">
    <source>
        <dbReference type="ARBA" id="ARBA00022723"/>
    </source>
</evidence>
<proteinExistence type="inferred from homology"/>
<dbReference type="OrthoDB" id="546632at2759"/>
<feature type="binding site" evidence="4">
    <location>
        <position position="129"/>
    </location>
    <ligand>
        <name>Zn(2+)</name>
        <dbReference type="ChEBI" id="CHEBI:29105"/>
        <label>2</label>
    </ligand>
</feature>
<dbReference type="GO" id="GO:0004114">
    <property type="term" value="F:3',5'-cyclic-nucleotide phosphodiesterase activity"/>
    <property type="evidence" value="ECO:0007669"/>
    <property type="project" value="InterPro"/>
</dbReference>
<organism evidence="8 9">
    <name type="scientific">Hesseltinella vesiculosa</name>
    <dbReference type="NCBI Taxonomy" id="101127"/>
    <lineage>
        <taxon>Eukaryota</taxon>
        <taxon>Fungi</taxon>
        <taxon>Fungi incertae sedis</taxon>
        <taxon>Mucoromycota</taxon>
        <taxon>Mucoromycotina</taxon>
        <taxon>Mucoromycetes</taxon>
        <taxon>Mucorales</taxon>
        <taxon>Cunninghamellaceae</taxon>
        <taxon>Hesseltinella</taxon>
    </lineage>
</organism>
<dbReference type="SUPFAM" id="SSF109604">
    <property type="entry name" value="HD-domain/PDEase-like"/>
    <property type="match status" value="2"/>
</dbReference>
<comment type="cofactor">
    <cofactor evidence="5">
        <name>a divalent metal cation</name>
        <dbReference type="ChEBI" id="CHEBI:60240"/>
    </cofactor>
    <text evidence="5">Binds 2 divalent metal cations per subunit. Site 1 may preferentially bind zinc ions, while site 2 has a preference for magnesium and/or manganese ions.</text>
</comment>
<feature type="binding site" evidence="4">
    <location>
        <position position="92"/>
    </location>
    <ligand>
        <name>Zn(2+)</name>
        <dbReference type="ChEBI" id="CHEBI:29105"/>
        <label>1</label>
    </ligand>
</feature>
<dbReference type="PROSITE" id="PS00126">
    <property type="entry name" value="PDEASE_I_1"/>
    <property type="match status" value="1"/>
</dbReference>
<dbReference type="EMBL" id="MCGT01000015">
    <property type="protein sequence ID" value="ORX53478.1"/>
    <property type="molecule type" value="Genomic_DNA"/>
</dbReference>
<dbReference type="STRING" id="101127.A0A1X2GGL3"/>
<dbReference type="Proteomes" id="UP000242146">
    <property type="component" value="Unassembled WGS sequence"/>
</dbReference>
<dbReference type="EC" id="3.1.4.-" evidence="5"/>
<evidence type="ECO:0000256" key="5">
    <source>
        <dbReference type="RuleBase" id="RU363067"/>
    </source>
</evidence>
<dbReference type="Pfam" id="PF00233">
    <property type="entry name" value="PDEase_I"/>
    <property type="match status" value="2"/>
</dbReference>
<feature type="binding site" evidence="4">
    <location>
        <position position="411"/>
    </location>
    <ligand>
        <name>Zn(2+)</name>
        <dbReference type="ChEBI" id="CHEBI:29105"/>
        <label>1</label>
    </ligand>
</feature>
<feature type="domain" description="PDEase" evidence="7">
    <location>
        <begin position="9"/>
        <end position="505"/>
    </location>
</feature>
<protein>
    <recommendedName>
        <fullName evidence="5">Phosphodiesterase</fullName>
        <ecNumber evidence="5">3.1.4.-</ecNumber>
    </recommendedName>
</protein>
<dbReference type="InterPro" id="IPR023088">
    <property type="entry name" value="PDEase"/>
</dbReference>
<dbReference type="GO" id="GO:0046872">
    <property type="term" value="F:metal ion binding"/>
    <property type="evidence" value="ECO:0007669"/>
    <property type="project" value="UniProtKB-KW"/>
</dbReference>
<comment type="caution">
    <text evidence="8">The sequence shown here is derived from an EMBL/GenBank/DDBJ whole genome shotgun (WGS) entry which is preliminary data.</text>
</comment>
<feature type="compositionally biased region" description="Polar residues" evidence="6">
    <location>
        <begin position="649"/>
        <end position="670"/>
    </location>
</feature>
<evidence type="ECO:0000259" key="7">
    <source>
        <dbReference type="PROSITE" id="PS51845"/>
    </source>
</evidence>
<dbReference type="InterPro" id="IPR002073">
    <property type="entry name" value="PDEase_catalytic_dom"/>
</dbReference>
<feature type="binding site" evidence="4">
    <location>
        <position position="129"/>
    </location>
    <ligand>
        <name>Zn(2+)</name>
        <dbReference type="ChEBI" id="CHEBI:29105"/>
        <label>1</label>
    </ligand>
</feature>
<feature type="binding site" evidence="4">
    <location>
        <position position="128"/>
    </location>
    <ligand>
        <name>Zn(2+)</name>
        <dbReference type="ChEBI" id="CHEBI:29105"/>
        <label>1</label>
    </ligand>
</feature>
<dbReference type="InterPro" id="IPR003607">
    <property type="entry name" value="HD/PDEase_dom"/>
</dbReference>
<dbReference type="PRINTS" id="PR00387">
    <property type="entry name" value="PDIESTERASE1"/>
</dbReference>
<keyword evidence="9" id="KW-1185">Reference proteome</keyword>
<dbReference type="CDD" id="cd00077">
    <property type="entry name" value="HDc"/>
    <property type="match status" value="1"/>
</dbReference>
<dbReference type="PANTHER" id="PTHR11347">
    <property type="entry name" value="CYCLIC NUCLEOTIDE PHOSPHODIESTERASE"/>
    <property type="match status" value="1"/>
</dbReference>
<comment type="similarity">
    <text evidence="5">Belongs to the cyclic nucleotide phosphodiesterase family.</text>
</comment>
<dbReference type="Gene3D" id="1.10.1300.10">
    <property type="entry name" value="3'5'-cyclic nucleotide phosphodiesterase, catalytic domain"/>
    <property type="match status" value="2"/>
</dbReference>
<dbReference type="GO" id="GO:0007165">
    <property type="term" value="P:signal transduction"/>
    <property type="evidence" value="ECO:0007669"/>
    <property type="project" value="InterPro"/>
</dbReference>
<dbReference type="SMART" id="SM00471">
    <property type="entry name" value="HDc"/>
    <property type="match status" value="1"/>
</dbReference>
<feature type="compositionally biased region" description="Polar residues" evidence="6">
    <location>
        <begin position="316"/>
        <end position="334"/>
    </location>
</feature>
<dbReference type="InterPro" id="IPR023174">
    <property type="entry name" value="PDEase_CS"/>
</dbReference>
<keyword evidence="2 5" id="KW-0378">Hydrolase</keyword>
<dbReference type="AlphaFoldDB" id="A0A1X2GGL3"/>
<evidence type="ECO:0000256" key="2">
    <source>
        <dbReference type="ARBA" id="ARBA00022801"/>
    </source>
</evidence>
<feature type="compositionally biased region" description="Low complexity" evidence="6">
    <location>
        <begin position="343"/>
        <end position="356"/>
    </location>
</feature>
<evidence type="ECO:0000256" key="3">
    <source>
        <dbReference type="PIRSR" id="PIRSR623088-1"/>
    </source>
</evidence>
<name>A0A1X2GGL3_9FUNG</name>
<evidence type="ECO:0000256" key="6">
    <source>
        <dbReference type="SAM" id="MobiDB-lite"/>
    </source>
</evidence>
<gene>
    <name evidence="8" type="ORF">DM01DRAFT_1407654</name>
</gene>
<feature type="region of interest" description="Disordered" evidence="6">
    <location>
        <begin position="640"/>
        <end position="670"/>
    </location>
</feature>